<evidence type="ECO:0000313" key="3">
    <source>
        <dbReference type="Proteomes" id="UP001642464"/>
    </source>
</evidence>
<dbReference type="Proteomes" id="UP001642464">
    <property type="component" value="Unassembled WGS sequence"/>
</dbReference>
<organism evidence="2 3">
    <name type="scientific">Durusdinium trenchii</name>
    <dbReference type="NCBI Taxonomy" id="1381693"/>
    <lineage>
        <taxon>Eukaryota</taxon>
        <taxon>Sar</taxon>
        <taxon>Alveolata</taxon>
        <taxon>Dinophyceae</taxon>
        <taxon>Suessiales</taxon>
        <taxon>Symbiodiniaceae</taxon>
        <taxon>Durusdinium</taxon>
    </lineage>
</organism>
<keyword evidence="3" id="KW-1185">Reference proteome</keyword>
<evidence type="ECO:0000256" key="1">
    <source>
        <dbReference type="SAM" id="MobiDB-lite"/>
    </source>
</evidence>
<comment type="caution">
    <text evidence="2">The sequence shown here is derived from an EMBL/GenBank/DDBJ whole genome shotgun (WGS) entry which is preliminary data.</text>
</comment>
<reference evidence="2 3" key="1">
    <citation type="submission" date="2024-02" db="EMBL/GenBank/DDBJ databases">
        <authorList>
            <person name="Chen Y."/>
            <person name="Shah S."/>
            <person name="Dougan E. K."/>
            <person name="Thang M."/>
            <person name="Chan C."/>
        </authorList>
    </citation>
    <scope>NUCLEOTIDE SEQUENCE [LARGE SCALE GENOMIC DNA]</scope>
</reference>
<name>A0ABP0MZB4_9DINO</name>
<dbReference type="EMBL" id="CAXAMM010025335">
    <property type="protein sequence ID" value="CAK9056836.1"/>
    <property type="molecule type" value="Genomic_DNA"/>
</dbReference>
<evidence type="ECO:0000313" key="2">
    <source>
        <dbReference type="EMBL" id="CAK9056836.1"/>
    </source>
</evidence>
<proteinExistence type="predicted"/>
<accession>A0ABP0MZB4</accession>
<protein>
    <submittedName>
        <fullName evidence="2">Uncharacterized protein</fullName>
    </submittedName>
</protein>
<gene>
    <name evidence="2" type="ORF">SCF082_LOCUS30578</name>
</gene>
<feature type="region of interest" description="Disordered" evidence="1">
    <location>
        <begin position="232"/>
        <end position="315"/>
    </location>
</feature>
<sequence>MARPVARLLRGIRRGALRAFSSEAKSEPSGSRRAVLGLLVAGSGALAADAAFYNDSLGLRAYLTSGTGCARDCDVSYLGTGPRSRAGGLAEILEGLQSVMERQSLKEAVLEPSHLVEALRAAEAQVSDFPKDLQDRATAALSEARGRLKAAATVEDWRQAQKALQSQLEAQEDADLQTFQAALQALRDATSRLATGLSEEELGLPEVDVAAAEQRLCEMQSALLRQEAGPYAAASGGAEGGRHVNPLDLLGPPPPAVHGGRVKRGDAGGPGTGRRRREGKRDSGRGGPVVLGANSSSERPKQPFPAERSPPIWGQ</sequence>